<sequence>MTIKSLIFLPPLFRREEKGEDTQHIVPIYITLLMVIRSVQQLFKGESPAWHHTWIPFVESSG</sequence>
<gene>
    <name evidence="1" type="ORF">HMPREF9446_03095</name>
</gene>
<name>F3PWF7_9BACE</name>
<evidence type="ECO:0000313" key="1">
    <source>
        <dbReference type="EMBL" id="EGF52506.1"/>
    </source>
</evidence>
<reference evidence="1 2" key="1">
    <citation type="submission" date="2011-02" db="EMBL/GenBank/DDBJ databases">
        <authorList>
            <person name="Weinstock G."/>
            <person name="Sodergren E."/>
            <person name="Clifton S."/>
            <person name="Fulton L."/>
            <person name="Fulton B."/>
            <person name="Courtney L."/>
            <person name="Fronick C."/>
            <person name="Harrison M."/>
            <person name="Strong C."/>
            <person name="Farmer C."/>
            <person name="Delahaunty K."/>
            <person name="Markovic C."/>
            <person name="Hall O."/>
            <person name="Minx P."/>
            <person name="Tomlinson C."/>
            <person name="Mitreva M."/>
            <person name="Hou S."/>
            <person name="Chen J."/>
            <person name="Wollam A."/>
            <person name="Pepin K.H."/>
            <person name="Johnson M."/>
            <person name="Bhonagiri V."/>
            <person name="Zhang X."/>
            <person name="Suruliraj S."/>
            <person name="Warren W."/>
            <person name="Chinwalla A."/>
            <person name="Mardis E.R."/>
            <person name="Wilson R.K."/>
        </authorList>
    </citation>
    <scope>NUCLEOTIDE SEQUENCE [LARGE SCALE GENOMIC DNA]</scope>
    <source>
        <strain evidence="1 2">YIT 12057</strain>
    </source>
</reference>
<evidence type="ECO:0000313" key="2">
    <source>
        <dbReference type="Proteomes" id="UP000003416"/>
    </source>
</evidence>
<dbReference type="HOGENOM" id="CLU_2894520_0_0_10"/>
<accession>F3PWF7</accession>
<organism evidence="1 2">
    <name type="scientific">Bacteroides fluxus YIT 12057</name>
    <dbReference type="NCBI Taxonomy" id="763034"/>
    <lineage>
        <taxon>Bacteria</taxon>
        <taxon>Pseudomonadati</taxon>
        <taxon>Bacteroidota</taxon>
        <taxon>Bacteroidia</taxon>
        <taxon>Bacteroidales</taxon>
        <taxon>Bacteroidaceae</taxon>
        <taxon>Bacteroides</taxon>
    </lineage>
</organism>
<dbReference type="STRING" id="763034.HMPREF9446_03095"/>
<dbReference type="EMBL" id="AFBN01000095">
    <property type="protein sequence ID" value="EGF52506.1"/>
    <property type="molecule type" value="Genomic_DNA"/>
</dbReference>
<comment type="caution">
    <text evidence="1">The sequence shown here is derived from an EMBL/GenBank/DDBJ whole genome shotgun (WGS) entry which is preliminary data.</text>
</comment>
<dbReference type="AlphaFoldDB" id="F3PWF7"/>
<protein>
    <submittedName>
        <fullName evidence="1">Uncharacterized protein</fullName>
    </submittedName>
</protein>
<proteinExistence type="predicted"/>
<keyword evidence="2" id="KW-1185">Reference proteome</keyword>
<dbReference type="Proteomes" id="UP000003416">
    <property type="component" value="Unassembled WGS sequence"/>
</dbReference>